<dbReference type="Proteomes" id="UP001299283">
    <property type="component" value="Unassembled WGS sequence"/>
</dbReference>
<accession>A0ABU5YTV1</accession>
<dbReference type="SUPFAM" id="SSF53474">
    <property type="entry name" value="alpha/beta-Hydrolases"/>
    <property type="match status" value="1"/>
</dbReference>
<evidence type="ECO:0000313" key="1">
    <source>
        <dbReference type="EMBL" id="MEB3068311.1"/>
    </source>
</evidence>
<comment type="caution">
    <text evidence="1">The sequence shown here is derived from an EMBL/GenBank/DDBJ whole genome shotgun (WGS) entry which is preliminary data.</text>
</comment>
<name>A0ABU5YTV1_9MYCO</name>
<keyword evidence="2" id="KW-1185">Reference proteome</keyword>
<dbReference type="PANTHER" id="PTHR13617">
    <property type="entry name" value="PROTEIN ABHD18"/>
    <property type="match status" value="1"/>
</dbReference>
<reference evidence="1 2" key="1">
    <citation type="submission" date="2023-12" db="EMBL/GenBank/DDBJ databases">
        <title>Description of new species of Mycobacterium terrae complex isolated from sewage at the Sao Paulo Zoological Park Foundation in Brazil.</title>
        <authorList>
            <person name="Romagnoli C.L."/>
            <person name="Conceicao E.C."/>
            <person name="Machado E."/>
            <person name="Barreto L.B.P.F."/>
            <person name="Sharma A."/>
            <person name="Silva N.M."/>
            <person name="Marques L.E."/>
            <person name="Juliana M.A."/>
            <person name="Lourenco M.C.S."/>
            <person name="Digiampietri L.A."/>
            <person name="Suffys P.N."/>
            <person name="Viana-Niero C."/>
        </authorList>
    </citation>
    <scope>NUCLEOTIDE SEQUENCE [LARGE SCALE GENOMIC DNA]</scope>
    <source>
        <strain evidence="1 2">MYC017</strain>
    </source>
</reference>
<sequence>MSEAATNGHSTGFDDASMAVSPVYWDHGQTSEPSARPGSAAVRRANWLGLAAAATPLVAAGVAGAREVVRADAARRRGVTTRNGVPVPEPSIGLGVAAAVDTLLAAPMPLLSSLGAAEHYTLASAELDAAVRYYGDAGWLDAPQLRHRRPNAPGAVAIKALSPEMDLARFDSGWRPEAGEPGGERWLTFRANERVPVRLLRHPGAPRPWLVVVHGQGMGRPSDVKMLHVRRIHDQLGINVALPVLPLHGRRSCGLSPTRQFASNVFATNNVLGLTQAVWDVRRLLQWLREDQQAPSIGLLGVSLGSYVINLLSTLEGDLACLVAVVPTDDLATSMRNAAPVTPAKRRLHRKVHDHRSVLVHRVVSPLARPCLVPHQRRHIVAGQVDRIAPPRGAAQLWRHWDEPSIAWCPRGHLTAWHGTAYDDHIASFLTSSGLRHQS</sequence>
<dbReference type="Gene3D" id="3.40.50.1820">
    <property type="entry name" value="alpha/beta hydrolase"/>
    <property type="match status" value="1"/>
</dbReference>
<protein>
    <recommendedName>
        <fullName evidence="3">Alpha/beta hydrolase</fullName>
    </recommendedName>
</protein>
<gene>
    <name evidence="1" type="ORF">K5L39_03875</name>
</gene>
<proteinExistence type="predicted"/>
<dbReference type="EMBL" id="JAYJJQ010000003">
    <property type="protein sequence ID" value="MEB3068311.1"/>
    <property type="molecule type" value="Genomic_DNA"/>
</dbReference>
<organism evidence="1 2">
    <name type="scientific">[Mycobacterium] vasticus</name>
    <dbReference type="NCBI Taxonomy" id="2875777"/>
    <lineage>
        <taxon>Bacteria</taxon>
        <taxon>Bacillati</taxon>
        <taxon>Actinomycetota</taxon>
        <taxon>Actinomycetes</taxon>
        <taxon>Mycobacteriales</taxon>
        <taxon>Mycobacteriaceae</taxon>
        <taxon>Mycolicibacter</taxon>
    </lineage>
</organism>
<dbReference type="PANTHER" id="PTHR13617:SF14">
    <property type="entry name" value="PROTEIN ABHD18"/>
    <property type="match status" value="1"/>
</dbReference>
<dbReference type="RefSeq" id="WP_225399595.1">
    <property type="nucleotide sequence ID" value="NZ_JAYJJQ010000003.1"/>
</dbReference>
<dbReference type="InterPro" id="IPR029058">
    <property type="entry name" value="AB_hydrolase_fold"/>
</dbReference>
<evidence type="ECO:0000313" key="2">
    <source>
        <dbReference type="Proteomes" id="UP001299283"/>
    </source>
</evidence>
<evidence type="ECO:0008006" key="3">
    <source>
        <dbReference type="Google" id="ProtNLM"/>
    </source>
</evidence>